<dbReference type="PATRIC" id="fig|1423783.4.peg.896"/>
<keyword evidence="6" id="KW-0862">Zinc</keyword>
<keyword evidence="7" id="KW-0482">Metalloprotease</keyword>
<organism evidence="10 11">
    <name type="scientific">Lacticaseibacillus pantheris DSM 15945 = JCM 12539 = NBRC 106106</name>
    <dbReference type="NCBI Taxonomy" id="1423783"/>
    <lineage>
        <taxon>Bacteria</taxon>
        <taxon>Bacillati</taxon>
        <taxon>Bacillota</taxon>
        <taxon>Bacilli</taxon>
        <taxon>Lactobacillales</taxon>
        <taxon>Lactobacillaceae</taxon>
        <taxon>Lacticaseibacillus</taxon>
    </lineage>
</organism>
<evidence type="ECO:0000259" key="9">
    <source>
        <dbReference type="Pfam" id="PF05649"/>
    </source>
</evidence>
<accession>A0A0R1TZ26</accession>
<dbReference type="Pfam" id="PF01431">
    <property type="entry name" value="Peptidase_M13"/>
    <property type="match status" value="1"/>
</dbReference>
<dbReference type="GO" id="GO:0046872">
    <property type="term" value="F:metal ion binding"/>
    <property type="evidence" value="ECO:0007669"/>
    <property type="project" value="UniProtKB-KW"/>
</dbReference>
<dbReference type="Gene3D" id="3.40.390.10">
    <property type="entry name" value="Collagenase (Catalytic Domain)"/>
    <property type="match status" value="1"/>
</dbReference>
<feature type="domain" description="Peptidase M13 C-terminal" evidence="8">
    <location>
        <begin position="428"/>
        <end position="619"/>
    </location>
</feature>
<comment type="cofactor">
    <cofactor evidence="1">
        <name>Zn(2+)</name>
        <dbReference type="ChEBI" id="CHEBI:29105"/>
    </cofactor>
</comment>
<evidence type="ECO:0000256" key="4">
    <source>
        <dbReference type="ARBA" id="ARBA00022723"/>
    </source>
</evidence>
<evidence type="ECO:0000313" key="11">
    <source>
        <dbReference type="Proteomes" id="UP000051922"/>
    </source>
</evidence>
<keyword evidence="11" id="KW-1185">Reference proteome</keyword>
<feature type="domain" description="Peptidase M13 N-terminal" evidence="9">
    <location>
        <begin position="2"/>
        <end position="374"/>
    </location>
</feature>
<dbReference type="GO" id="GO:0005886">
    <property type="term" value="C:plasma membrane"/>
    <property type="evidence" value="ECO:0007669"/>
    <property type="project" value="TreeGrafter"/>
</dbReference>
<dbReference type="PRINTS" id="PR00786">
    <property type="entry name" value="NEPRILYSIN"/>
</dbReference>
<gene>
    <name evidence="10" type="ORF">FC50_GL000868</name>
</gene>
<dbReference type="InterPro" id="IPR000718">
    <property type="entry name" value="Peptidase_M13"/>
</dbReference>
<keyword evidence="5" id="KW-0378">Hydrolase</keyword>
<name>A0A0R1TZ26_9LACO</name>
<dbReference type="GO" id="GO:0004222">
    <property type="term" value="F:metalloendopeptidase activity"/>
    <property type="evidence" value="ECO:0007669"/>
    <property type="project" value="InterPro"/>
</dbReference>
<sequence>MAVNGRWQAQTVIPPEKSVIGADSDLGDNIRERLVQDLRAINDGSMATVDQPLLAAARLFVKADDRQQRNRLGVEPIRARLATLTRLSSFDQWRLALPTLFREDYPLPLSTFVMPDFHDAQVNMLNVSGPDTILPDAAMYAEENADTQAMFDAWSDMARGLLHAVGFTDVEADQYVVDALDFDRRAGAVLPTNEEYAVDTNWDHPVAWDDFVEQIKATGLGDALGAVLPVQPKFVNAPTVRYVTVLNQLVNQDNFEQWQHMAVIQELITNGTYLSDEMRQLAGAYQRFLAGQPEPTEWHKHAFAVTNSVLAEPIGIYYGRTYFGQAAKDDITGLVRELIQQYEVQLRHNTWLSPATRDKAVAKLATMNIKMGYPDHAAAVYAHLHVDPEDDLLTAMVQLVSASRQFRWSTVGQAVDRSEWQMPGHLVNACYDPSMNDITFPAGILQPPFYALDWSRAAKLGGTGATIGHEISHSFDNNGSMFDAHGTMNNWWQDADKVAFDHIVDEVAAQFDGRLYEGTQVNGRLTVSENIADNAGMDVALAVLGDQATPTELQEFFTAYAKSWATKMRPERAKTVLSQDVHAPATLRVNVPVMNFDEWYRAYDVQPSDGEYLEPDKRIVIWDR</sequence>
<reference evidence="10 11" key="1">
    <citation type="journal article" date="2015" name="Genome Announc.">
        <title>Expanding the biotechnology potential of lactobacilli through comparative genomics of 213 strains and associated genera.</title>
        <authorList>
            <person name="Sun Z."/>
            <person name="Harris H.M."/>
            <person name="McCann A."/>
            <person name="Guo C."/>
            <person name="Argimon S."/>
            <person name="Zhang W."/>
            <person name="Yang X."/>
            <person name="Jeffery I.B."/>
            <person name="Cooney J.C."/>
            <person name="Kagawa T.F."/>
            <person name="Liu W."/>
            <person name="Song Y."/>
            <person name="Salvetti E."/>
            <person name="Wrobel A."/>
            <person name="Rasinkangas P."/>
            <person name="Parkhill J."/>
            <person name="Rea M.C."/>
            <person name="O'Sullivan O."/>
            <person name="Ritari J."/>
            <person name="Douillard F.P."/>
            <person name="Paul Ross R."/>
            <person name="Yang R."/>
            <person name="Briner A.E."/>
            <person name="Felis G.E."/>
            <person name="de Vos W.M."/>
            <person name="Barrangou R."/>
            <person name="Klaenhammer T.R."/>
            <person name="Caufield P.W."/>
            <person name="Cui Y."/>
            <person name="Zhang H."/>
            <person name="O'Toole P.W."/>
        </authorList>
    </citation>
    <scope>NUCLEOTIDE SEQUENCE [LARGE SCALE GENOMIC DNA]</scope>
    <source>
        <strain evidence="10 11">DSM 15945</strain>
    </source>
</reference>
<evidence type="ECO:0000256" key="6">
    <source>
        <dbReference type="ARBA" id="ARBA00022833"/>
    </source>
</evidence>
<dbReference type="AlphaFoldDB" id="A0A0R1TZ26"/>
<evidence type="ECO:0000256" key="3">
    <source>
        <dbReference type="ARBA" id="ARBA00022670"/>
    </source>
</evidence>
<evidence type="ECO:0000256" key="1">
    <source>
        <dbReference type="ARBA" id="ARBA00001947"/>
    </source>
</evidence>
<dbReference type="InterPro" id="IPR024079">
    <property type="entry name" value="MetalloPept_cat_dom_sf"/>
</dbReference>
<proteinExistence type="inferred from homology"/>
<dbReference type="InterPro" id="IPR018497">
    <property type="entry name" value="Peptidase_M13_C"/>
</dbReference>
<dbReference type="GO" id="GO:0016485">
    <property type="term" value="P:protein processing"/>
    <property type="evidence" value="ECO:0007669"/>
    <property type="project" value="TreeGrafter"/>
</dbReference>
<keyword evidence="4" id="KW-0479">Metal-binding</keyword>
<evidence type="ECO:0000256" key="5">
    <source>
        <dbReference type="ARBA" id="ARBA00022801"/>
    </source>
</evidence>
<comment type="similarity">
    <text evidence="2">Belongs to the peptidase M13 family.</text>
</comment>
<evidence type="ECO:0000313" key="10">
    <source>
        <dbReference type="EMBL" id="KRL86349.1"/>
    </source>
</evidence>
<dbReference type="STRING" id="1423783.FC50_GL000868"/>
<dbReference type="CDD" id="cd08662">
    <property type="entry name" value="M13"/>
    <property type="match status" value="1"/>
</dbReference>
<protein>
    <submittedName>
        <fullName evidence="10">Neutral endopeptidase (Endopeptidase O)</fullName>
    </submittedName>
</protein>
<keyword evidence="3" id="KW-0645">Protease</keyword>
<dbReference type="PROSITE" id="PS51885">
    <property type="entry name" value="NEPRILYSIN"/>
    <property type="match status" value="1"/>
</dbReference>
<evidence type="ECO:0000256" key="2">
    <source>
        <dbReference type="ARBA" id="ARBA00007357"/>
    </source>
</evidence>
<dbReference type="SUPFAM" id="SSF55486">
    <property type="entry name" value="Metalloproteases ('zincins'), catalytic domain"/>
    <property type="match status" value="1"/>
</dbReference>
<dbReference type="EMBL" id="AZFJ01000045">
    <property type="protein sequence ID" value="KRL86349.1"/>
    <property type="molecule type" value="Genomic_DNA"/>
</dbReference>
<dbReference type="Pfam" id="PF05649">
    <property type="entry name" value="Peptidase_M13_N"/>
    <property type="match status" value="1"/>
</dbReference>
<evidence type="ECO:0000259" key="8">
    <source>
        <dbReference type="Pfam" id="PF01431"/>
    </source>
</evidence>
<dbReference type="InterPro" id="IPR042089">
    <property type="entry name" value="Peptidase_M13_dom_2"/>
</dbReference>
<dbReference type="Gene3D" id="1.10.1380.10">
    <property type="entry name" value="Neutral endopeptidase , domain2"/>
    <property type="match status" value="1"/>
</dbReference>
<dbReference type="Proteomes" id="UP000051922">
    <property type="component" value="Unassembled WGS sequence"/>
</dbReference>
<comment type="caution">
    <text evidence="10">The sequence shown here is derived from an EMBL/GenBank/DDBJ whole genome shotgun (WGS) entry which is preliminary data.</text>
</comment>
<evidence type="ECO:0000256" key="7">
    <source>
        <dbReference type="ARBA" id="ARBA00023049"/>
    </source>
</evidence>
<dbReference type="PANTHER" id="PTHR11733">
    <property type="entry name" value="ZINC METALLOPROTEASE FAMILY M13 NEPRILYSIN-RELATED"/>
    <property type="match status" value="1"/>
</dbReference>
<dbReference type="PANTHER" id="PTHR11733:SF167">
    <property type="entry name" value="FI17812P1-RELATED"/>
    <property type="match status" value="1"/>
</dbReference>
<dbReference type="InterPro" id="IPR008753">
    <property type="entry name" value="Peptidase_M13_N"/>
</dbReference>